<evidence type="ECO:0000256" key="2">
    <source>
        <dbReference type="ARBA" id="ARBA00022676"/>
    </source>
</evidence>
<keyword evidence="3 6" id="KW-0808">Transferase</keyword>
<evidence type="ECO:0000259" key="5">
    <source>
        <dbReference type="Pfam" id="PF00535"/>
    </source>
</evidence>
<dbReference type="Gene3D" id="3.90.550.10">
    <property type="entry name" value="Spore Coat Polysaccharide Biosynthesis Protein SpsA, Chain A"/>
    <property type="match status" value="1"/>
</dbReference>
<reference evidence="6 7" key="1">
    <citation type="submission" date="2019-07" db="EMBL/GenBank/DDBJ databases">
        <title>Whole genome shotgun sequence of Cyclobacterium qasimii NBRC 106168.</title>
        <authorList>
            <person name="Hosoyama A."/>
            <person name="Uohara A."/>
            <person name="Ohji S."/>
            <person name="Ichikawa N."/>
        </authorList>
    </citation>
    <scope>NUCLEOTIDE SEQUENCE [LARGE SCALE GENOMIC DNA]</scope>
    <source>
        <strain evidence="6 7">NBRC 106168</strain>
    </source>
</reference>
<dbReference type="Pfam" id="PF00535">
    <property type="entry name" value="Glycos_transf_2"/>
    <property type="match status" value="1"/>
</dbReference>
<feature type="transmembrane region" description="Helical" evidence="4">
    <location>
        <begin position="285"/>
        <end position="309"/>
    </location>
</feature>
<dbReference type="InterPro" id="IPR001173">
    <property type="entry name" value="Glyco_trans_2-like"/>
</dbReference>
<evidence type="ECO:0000256" key="1">
    <source>
        <dbReference type="ARBA" id="ARBA00006739"/>
    </source>
</evidence>
<feature type="transmembrane region" description="Helical" evidence="4">
    <location>
        <begin position="6"/>
        <end position="23"/>
    </location>
</feature>
<name>A0A512C9K3_9BACT</name>
<keyword evidence="4" id="KW-0472">Membrane</keyword>
<comment type="similarity">
    <text evidence="1">Belongs to the glycosyltransferase 2 family.</text>
</comment>
<keyword evidence="2" id="KW-0328">Glycosyltransferase</keyword>
<dbReference type="SUPFAM" id="SSF53448">
    <property type="entry name" value="Nucleotide-diphospho-sugar transferases"/>
    <property type="match status" value="1"/>
</dbReference>
<dbReference type="InterPro" id="IPR029044">
    <property type="entry name" value="Nucleotide-diphossugar_trans"/>
</dbReference>
<accession>A0A512C9K3</accession>
<dbReference type="PANTHER" id="PTHR43630:SF1">
    <property type="entry name" value="POLY-BETA-1,6-N-ACETYL-D-GLUCOSAMINE SYNTHASE"/>
    <property type="match status" value="1"/>
</dbReference>
<keyword evidence="4" id="KW-1133">Transmembrane helix</keyword>
<dbReference type="Proteomes" id="UP000321301">
    <property type="component" value="Unassembled WGS sequence"/>
</dbReference>
<keyword evidence="7" id="KW-1185">Reference proteome</keyword>
<dbReference type="EMBL" id="BJYV01000004">
    <property type="protein sequence ID" value="GEO20875.1"/>
    <property type="molecule type" value="Genomic_DNA"/>
</dbReference>
<evidence type="ECO:0000313" key="7">
    <source>
        <dbReference type="Proteomes" id="UP000321301"/>
    </source>
</evidence>
<feature type="domain" description="Glycosyltransferase 2-like" evidence="5">
    <location>
        <begin position="49"/>
        <end position="214"/>
    </location>
</feature>
<dbReference type="RefSeq" id="WP_020892473.1">
    <property type="nucleotide sequence ID" value="NZ_BJYV01000004.1"/>
</dbReference>
<sequence>MLVLGMLYFLFALTYFWSLRYLTSIWDNKTKEPLPKLGLSQSLLSSCTLMIPFRNEEENLRLLLPHFIEILPSLANVCFIDDHSEDNGEEMVGQFIENHKLDNWQLIKNKGIGKKAALSTGIQASKSAIIVTTDADVKVNKAWLSQIIAPFQDPTIQLVAGPVMTTSGDDIFSDFQQIEWASLILMTQVSFAEANPLMCSGANLAFRKEAFIEVGGYDGNTHIPSGDDEFLLKKMRARFGASAIDYLVSPLSLVNTHAWKSPLDWIRQRSRWASKWNAHKERGHWLSAVLLAVFCTLLLASLPLAFLSWEFTLGMLLFWALRMKFEKVVLGKVLSHFGLGFSNLSWFLSGWIYPLLVLCTLPFAIFGNYTWKGRKS</sequence>
<feature type="transmembrane region" description="Helical" evidence="4">
    <location>
        <begin position="351"/>
        <end position="371"/>
    </location>
</feature>
<keyword evidence="4" id="KW-0812">Transmembrane</keyword>
<dbReference type="GO" id="GO:0016757">
    <property type="term" value="F:glycosyltransferase activity"/>
    <property type="evidence" value="ECO:0007669"/>
    <property type="project" value="UniProtKB-KW"/>
</dbReference>
<comment type="caution">
    <text evidence="6">The sequence shown here is derived from an EMBL/GenBank/DDBJ whole genome shotgun (WGS) entry which is preliminary data.</text>
</comment>
<evidence type="ECO:0000313" key="6">
    <source>
        <dbReference type="EMBL" id="GEO20875.1"/>
    </source>
</evidence>
<organism evidence="6 7">
    <name type="scientific">Cyclobacterium qasimii</name>
    <dbReference type="NCBI Taxonomy" id="1350429"/>
    <lineage>
        <taxon>Bacteria</taxon>
        <taxon>Pseudomonadati</taxon>
        <taxon>Bacteroidota</taxon>
        <taxon>Cytophagia</taxon>
        <taxon>Cytophagales</taxon>
        <taxon>Cyclobacteriaceae</taxon>
        <taxon>Cyclobacterium</taxon>
    </lineage>
</organism>
<evidence type="ECO:0000256" key="4">
    <source>
        <dbReference type="SAM" id="Phobius"/>
    </source>
</evidence>
<dbReference type="AlphaFoldDB" id="A0A512C9K3"/>
<dbReference type="PANTHER" id="PTHR43630">
    <property type="entry name" value="POLY-BETA-1,6-N-ACETYL-D-GLUCOSAMINE SYNTHASE"/>
    <property type="match status" value="1"/>
</dbReference>
<protein>
    <submittedName>
        <fullName evidence="6">Glycosyl transferase</fullName>
    </submittedName>
</protein>
<evidence type="ECO:0000256" key="3">
    <source>
        <dbReference type="ARBA" id="ARBA00022679"/>
    </source>
</evidence>
<proteinExistence type="inferred from homology"/>
<gene>
    <name evidence="6" type="ORF">CQA01_14090</name>
</gene>